<dbReference type="AlphaFoldDB" id="A0A9P9WCA5"/>
<gene>
    <name evidence="3" type="ORF">JX265_011460</name>
</gene>
<keyword evidence="4" id="KW-1185">Reference proteome</keyword>
<name>A0A9P9WCA5_9PEZI</name>
<evidence type="ECO:0000313" key="4">
    <source>
        <dbReference type="Proteomes" id="UP000829685"/>
    </source>
</evidence>
<evidence type="ECO:0000313" key="3">
    <source>
        <dbReference type="EMBL" id="KAI1856819.1"/>
    </source>
</evidence>
<feature type="transmembrane region" description="Helical" evidence="2">
    <location>
        <begin position="553"/>
        <end position="576"/>
    </location>
</feature>
<feature type="region of interest" description="Disordered" evidence="1">
    <location>
        <begin position="306"/>
        <end position="486"/>
    </location>
</feature>
<reference evidence="3" key="1">
    <citation type="submission" date="2021-03" db="EMBL/GenBank/DDBJ databases">
        <title>Revisited historic fungal species revealed as producer of novel bioactive compounds through whole genome sequencing and comparative genomics.</title>
        <authorList>
            <person name="Vignolle G.A."/>
            <person name="Hochenegger N."/>
            <person name="Mach R.L."/>
            <person name="Mach-Aigner A.R."/>
            <person name="Javad Rahimi M."/>
            <person name="Salim K.A."/>
            <person name="Chan C.M."/>
            <person name="Lim L.B.L."/>
            <person name="Cai F."/>
            <person name="Druzhinina I.S."/>
            <person name="U'Ren J.M."/>
            <person name="Derntl C."/>
        </authorList>
    </citation>
    <scope>NUCLEOTIDE SEQUENCE</scope>
    <source>
        <strain evidence="3">TUCIM 5799</strain>
    </source>
</reference>
<feature type="compositionally biased region" description="Polar residues" evidence="1">
    <location>
        <begin position="370"/>
        <end position="390"/>
    </location>
</feature>
<proteinExistence type="predicted"/>
<feature type="compositionally biased region" description="Low complexity" evidence="1">
    <location>
        <begin position="398"/>
        <end position="421"/>
    </location>
</feature>
<accession>A0A9P9WCA5</accession>
<feature type="compositionally biased region" description="Polar residues" evidence="1">
    <location>
        <begin position="469"/>
        <end position="481"/>
    </location>
</feature>
<keyword evidence="2" id="KW-0472">Membrane</keyword>
<keyword evidence="2" id="KW-0812">Transmembrane</keyword>
<dbReference type="EMBL" id="JAFIMR010000042">
    <property type="protein sequence ID" value="KAI1856819.1"/>
    <property type="molecule type" value="Genomic_DNA"/>
</dbReference>
<keyword evidence="2" id="KW-1133">Transmembrane helix</keyword>
<feature type="transmembrane region" description="Helical" evidence="2">
    <location>
        <begin position="616"/>
        <end position="638"/>
    </location>
</feature>
<dbReference type="Proteomes" id="UP000829685">
    <property type="component" value="Unassembled WGS sequence"/>
</dbReference>
<sequence length="698" mass="75952">MEWVPNSDPFIAPNRIDDFDFDLGPQTPGQTCRVIRDYKIDDQRTTASDQDIKLSGDEKWTDLFSANRLFSLNDASLSFTDLPEDGYCILFIPQAADVKFSESESQPANLTDLPISQTRWTKVATAFHLPGHFPKVVARKLTSVISINRTHKFNDHFRDKLWMHTVMTNQSDTQAYAMAATHIACKKLTLAVMIGCSDAQIRIVKRLVKGWSDAIGHPLLMLGVCAELELNRLEDLVGAQTQRYVELMASIEAERVSAGHHGFSWELIQRVRATREASKKAEEEVDTARSQLEKAHKPAIDALMQRYAPPNPSSSRPNTPSGAQGSVGATDTGGTQYTASATTHTPAPPQSVLNTPSGSHGAAGHTGSSNARSSTTTLAPSQSRSNTQTAPRGAGIGTSLSNTTTATPTPSTSRPNTPATTVGLGNTSLGYQGSSNNTTIGGTLGSAETTTLTPSPNPSTRPSGLRGSAANTRTGSTQGLTGCNLASDDNETLREITSLFQERFNDIISRLEGLSAKCRINVEGISFTTDIIRSELARQEANTSAQNTSFGTAISFVALIYLPMTAIATIFAMPIFKWENDWKDIRLQSIRQDKLNSTDADSGEDEVQLPVVSGYIWVYLIIGVSSTVITFVVFTWHLRDIMFPRIKRRWVKFTERFKRAPQEPPALAPTPASTMSTNIPQLISSRTFPAPPARATSR</sequence>
<evidence type="ECO:0000256" key="1">
    <source>
        <dbReference type="SAM" id="MobiDB-lite"/>
    </source>
</evidence>
<comment type="caution">
    <text evidence="3">The sequence shown here is derived from an EMBL/GenBank/DDBJ whole genome shotgun (WGS) entry which is preliminary data.</text>
</comment>
<feature type="compositionally biased region" description="Low complexity" evidence="1">
    <location>
        <begin position="449"/>
        <end position="463"/>
    </location>
</feature>
<evidence type="ECO:0000256" key="2">
    <source>
        <dbReference type="SAM" id="Phobius"/>
    </source>
</evidence>
<organism evidence="3 4">
    <name type="scientific">Neoarthrinium moseri</name>
    <dbReference type="NCBI Taxonomy" id="1658444"/>
    <lineage>
        <taxon>Eukaryota</taxon>
        <taxon>Fungi</taxon>
        <taxon>Dikarya</taxon>
        <taxon>Ascomycota</taxon>
        <taxon>Pezizomycotina</taxon>
        <taxon>Sordariomycetes</taxon>
        <taxon>Xylariomycetidae</taxon>
        <taxon>Amphisphaeriales</taxon>
        <taxon>Apiosporaceae</taxon>
        <taxon>Neoarthrinium</taxon>
    </lineage>
</organism>
<feature type="compositionally biased region" description="Polar residues" evidence="1">
    <location>
        <begin position="423"/>
        <end position="441"/>
    </location>
</feature>
<feature type="compositionally biased region" description="Low complexity" evidence="1">
    <location>
        <begin position="357"/>
        <end position="369"/>
    </location>
</feature>
<protein>
    <submittedName>
        <fullName evidence="3">Uncharacterized protein</fullName>
    </submittedName>
</protein>
<feature type="compositionally biased region" description="Polar residues" evidence="1">
    <location>
        <begin position="322"/>
        <end position="337"/>
    </location>
</feature>